<organism evidence="5">
    <name type="scientific">Caldithrix abyssi</name>
    <dbReference type="NCBI Taxonomy" id="187145"/>
    <lineage>
        <taxon>Bacteria</taxon>
        <taxon>Pseudomonadati</taxon>
        <taxon>Calditrichota</taxon>
        <taxon>Calditrichia</taxon>
        <taxon>Calditrichales</taxon>
        <taxon>Calditrichaceae</taxon>
        <taxon>Caldithrix</taxon>
    </lineage>
</organism>
<dbReference type="GO" id="GO:0009103">
    <property type="term" value="P:lipopolysaccharide biosynthetic process"/>
    <property type="evidence" value="ECO:0007669"/>
    <property type="project" value="UniProtKB-KW"/>
</dbReference>
<keyword evidence="4" id="KW-1133">Transmembrane helix</keyword>
<keyword evidence="1 5" id="KW-0808">Transferase</keyword>
<dbReference type="NCBIfam" id="NF003952">
    <property type="entry name" value="PRK05450.1-5"/>
    <property type="match status" value="1"/>
</dbReference>
<dbReference type="Gene3D" id="3.90.550.10">
    <property type="entry name" value="Spore Coat Polysaccharide Biosynthesis Protein SpsA, Chain A"/>
    <property type="match status" value="1"/>
</dbReference>
<dbReference type="EC" id="2.7.7.38" evidence="5"/>
<evidence type="ECO:0000256" key="2">
    <source>
        <dbReference type="ARBA" id="ARBA00022695"/>
    </source>
</evidence>
<dbReference type="NCBIfam" id="TIGR00466">
    <property type="entry name" value="kdsB"/>
    <property type="match status" value="1"/>
</dbReference>
<dbReference type="GO" id="GO:0008690">
    <property type="term" value="F:3-deoxy-manno-octulosonate cytidylyltransferase activity"/>
    <property type="evidence" value="ECO:0007669"/>
    <property type="project" value="UniProtKB-EC"/>
</dbReference>
<proteinExistence type="predicted"/>
<dbReference type="PANTHER" id="PTHR42866">
    <property type="entry name" value="3-DEOXY-MANNO-OCTULOSONATE CYTIDYLYLTRANSFERASE"/>
    <property type="match status" value="1"/>
</dbReference>
<evidence type="ECO:0000313" key="5">
    <source>
        <dbReference type="EMBL" id="HGY56387.1"/>
    </source>
</evidence>
<gene>
    <name evidence="5" type="primary">kdsB</name>
    <name evidence="5" type="ORF">ENK44_11820</name>
</gene>
<dbReference type="PANTHER" id="PTHR42866:SF2">
    <property type="entry name" value="3-DEOXY-MANNO-OCTULOSONATE CYTIDYLYLTRANSFERASE, MITOCHONDRIAL"/>
    <property type="match status" value="1"/>
</dbReference>
<keyword evidence="4" id="KW-0472">Membrane</keyword>
<dbReference type="CDD" id="cd02517">
    <property type="entry name" value="CMP-KDO-Synthetase"/>
    <property type="match status" value="1"/>
</dbReference>
<dbReference type="Pfam" id="PF02348">
    <property type="entry name" value="CTP_transf_3"/>
    <property type="match status" value="1"/>
</dbReference>
<dbReference type="SUPFAM" id="SSF53448">
    <property type="entry name" value="Nucleotide-diphospho-sugar transferases"/>
    <property type="match status" value="1"/>
</dbReference>
<evidence type="ECO:0000256" key="4">
    <source>
        <dbReference type="SAM" id="Phobius"/>
    </source>
</evidence>
<dbReference type="EMBL" id="DRQG01000109">
    <property type="protein sequence ID" value="HGY56387.1"/>
    <property type="molecule type" value="Genomic_DNA"/>
</dbReference>
<dbReference type="InterPro" id="IPR029044">
    <property type="entry name" value="Nucleotide-diphossugar_trans"/>
</dbReference>
<dbReference type="InterPro" id="IPR004528">
    <property type="entry name" value="KdsB"/>
</dbReference>
<dbReference type="GO" id="GO:0005829">
    <property type="term" value="C:cytosol"/>
    <property type="evidence" value="ECO:0007669"/>
    <property type="project" value="TreeGrafter"/>
</dbReference>
<accession>A0A7V4WWA5</accession>
<evidence type="ECO:0000256" key="1">
    <source>
        <dbReference type="ARBA" id="ARBA00022679"/>
    </source>
</evidence>
<comment type="caution">
    <text evidence="5">The sequence shown here is derived from an EMBL/GenBank/DDBJ whole genome shotgun (WGS) entry which is preliminary data.</text>
</comment>
<sequence length="282" mass="31765">MAFKRSGVRAPSAPHPSRCKSGFFYFFNGGSFLMSVCIVIPARLQSHRLPRKMLAEIHGKPLLRYIYEAVSKVKSVDAVYIATDSEDIQTVANNFGARVFLTDPKLPSGTARIASIVNQLEYPFIVNVQGDNPLTDPKVVEAVIAELVKDKADVVTPVWPIRQTADLTDPAVVKVARASDGRAVYFSRSPVPFLRDYPIGEWLKKEKYWGHYGIYGYRRSLLEAIAADRLPESRIEQMEKLEQLRFLEAGLTIQTIETDSREISVDTPEDLEYVRKLIGKMN</sequence>
<dbReference type="Proteomes" id="UP000885779">
    <property type="component" value="Unassembled WGS sequence"/>
</dbReference>
<name>A0A7V4WWA5_CALAY</name>
<dbReference type="InterPro" id="IPR003329">
    <property type="entry name" value="Cytidylyl_trans"/>
</dbReference>
<feature type="transmembrane region" description="Helical" evidence="4">
    <location>
        <begin position="23"/>
        <end position="44"/>
    </location>
</feature>
<protein>
    <submittedName>
        <fullName evidence="5">3-deoxy-manno-octulosonate cytidylyltransferase</fullName>
        <ecNumber evidence="5">2.7.7.38</ecNumber>
    </submittedName>
</protein>
<keyword evidence="3" id="KW-0448">Lipopolysaccharide biosynthesis</keyword>
<keyword evidence="2 5" id="KW-0548">Nucleotidyltransferase</keyword>
<evidence type="ECO:0000256" key="3">
    <source>
        <dbReference type="ARBA" id="ARBA00022985"/>
    </source>
</evidence>
<keyword evidence="4" id="KW-0812">Transmembrane</keyword>
<dbReference type="AlphaFoldDB" id="A0A7V4WWA5"/>
<reference evidence="5" key="1">
    <citation type="journal article" date="2020" name="mSystems">
        <title>Genome- and Community-Level Interaction Insights into Carbon Utilization and Element Cycling Functions of Hydrothermarchaeota in Hydrothermal Sediment.</title>
        <authorList>
            <person name="Zhou Z."/>
            <person name="Liu Y."/>
            <person name="Xu W."/>
            <person name="Pan J."/>
            <person name="Luo Z.H."/>
            <person name="Li M."/>
        </authorList>
    </citation>
    <scope>NUCLEOTIDE SEQUENCE [LARGE SCALE GENOMIC DNA]</scope>
    <source>
        <strain evidence="5">HyVt-577</strain>
    </source>
</reference>